<gene>
    <name evidence="4" type="ORF">JOF36_007738</name>
</gene>
<evidence type="ECO:0000313" key="4">
    <source>
        <dbReference type="EMBL" id="MBP2371965.1"/>
    </source>
</evidence>
<dbReference type="PROSITE" id="PS50943">
    <property type="entry name" value="HTH_CROC1"/>
    <property type="match status" value="1"/>
</dbReference>
<evidence type="ECO:0000259" key="3">
    <source>
        <dbReference type="PROSITE" id="PS50943"/>
    </source>
</evidence>
<evidence type="ECO:0000256" key="2">
    <source>
        <dbReference type="SAM" id="MobiDB-lite"/>
    </source>
</evidence>
<keyword evidence="5" id="KW-1185">Reference proteome</keyword>
<feature type="domain" description="HTH cro/C1-type" evidence="3">
    <location>
        <begin position="58"/>
        <end position="98"/>
    </location>
</feature>
<dbReference type="InterPro" id="IPR001387">
    <property type="entry name" value="Cro/C1-type_HTH"/>
</dbReference>
<dbReference type="RefSeq" id="WP_210037017.1">
    <property type="nucleotide sequence ID" value="NZ_JAGINU010000004.1"/>
</dbReference>
<organism evidence="4 5">
    <name type="scientific">Pseudonocardia parietis</name>
    <dbReference type="NCBI Taxonomy" id="570936"/>
    <lineage>
        <taxon>Bacteria</taxon>
        <taxon>Bacillati</taxon>
        <taxon>Actinomycetota</taxon>
        <taxon>Actinomycetes</taxon>
        <taxon>Pseudonocardiales</taxon>
        <taxon>Pseudonocardiaceae</taxon>
        <taxon>Pseudonocardia</taxon>
    </lineage>
</organism>
<sequence>MQTQAAEASDMDEGEVGRMASPPPTLSGRIERLFEVSRPPHAPARMWRNSEVVAACRAAGLDLSESHLSELRRGIKSNPTRKTLDALAWFFEVRVGWFLDDELAMEIEQHLIERAERLERLIAEAKEAQEQEREAALELQRALRYSGVTRVAHRGAGGNARERANMMRALARALLDDDEDDPGSAGQQ</sequence>
<dbReference type="InterPro" id="IPR010982">
    <property type="entry name" value="Lambda_DNA-bd_dom_sf"/>
</dbReference>
<protein>
    <submittedName>
        <fullName evidence="4">Transcriptional regulator with XRE-family HTH domain</fullName>
    </submittedName>
</protein>
<dbReference type="Gene3D" id="1.10.260.40">
    <property type="entry name" value="lambda repressor-like DNA-binding domains"/>
    <property type="match status" value="1"/>
</dbReference>
<proteinExistence type="predicted"/>
<keyword evidence="1" id="KW-0175">Coiled coil</keyword>
<name>A0ABS4W717_9PSEU</name>
<reference evidence="4 5" key="1">
    <citation type="submission" date="2021-03" db="EMBL/GenBank/DDBJ databases">
        <title>Sequencing the genomes of 1000 actinobacteria strains.</title>
        <authorList>
            <person name="Klenk H.-P."/>
        </authorList>
    </citation>
    <scope>NUCLEOTIDE SEQUENCE [LARGE SCALE GENOMIC DNA]</scope>
    <source>
        <strain evidence="4 5">DSM 45256</strain>
    </source>
</reference>
<feature type="region of interest" description="Disordered" evidence="2">
    <location>
        <begin position="1"/>
        <end position="26"/>
    </location>
</feature>
<accession>A0ABS4W717</accession>
<evidence type="ECO:0000313" key="5">
    <source>
        <dbReference type="Proteomes" id="UP001519295"/>
    </source>
</evidence>
<comment type="caution">
    <text evidence="4">The sequence shown here is derived from an EMBL/GenBank/DDBJ whole genome shotgun (WGS) entry which is preliminary data.</text>
</comment>
<dbReference type="EMBL" id="JAGINU010000004">
    <property type="protein sequence ID" value="MBP2371965.1"/>
    <property type="molecule type" value="Genomic_DNA"/>
</dbReference>
<evidence type="ECO:0000256" key="1">
    <source>
        <dbReference type="SAM" id="Coils"/>
    </source>
</evidence>
<feature type="coiled-coil region" evidence="1">
    <location>
        <begin position="108"/>
        <end position="142"/>
    </location>
</feature>
<dbReference type="Proteomes" id="UP001519295">
    <property type="component" value="Unassembled WGS sequence"/>
</dbReference>